<accession>A0A5J4X732</accession>
<protein>
    <recommendedName>
        <fullName evidence="3">DDE-1 domain-containing protein</fullName>
    </recommendedName>
</protein>
<organism evidence="1 2">
    <name type="scientific">Streblomastix strix</name>
    <dbReference type="NCBI Taxonomy" id="222440"/>
    <lineage>
        <taxon>Eukaryota</taxon>
        <taxon>Metamonada</taxon>
        <taxon>Preaxostyla</taxon>
        <taxon>Oxymonadida</taxon>
        <taxon>Streblomastigidae</taxon>
        <taxon>Streblomastix</taxon>
    </lineage>
</organism>
<comment type="caution">
    <text evidence="1">The sequence shown here is derived from an EMBL/GenBank/DDBJ whole genome shotgun (WGS) entry which is preliminary data.</text>
</comment>
<dbReference type="AlphaFoldDB" id="A0A5J4X732"/>
<evidence type="ECO:0000313" key="1">
    <source>
        <dbReference type="EMBL" id="KAA6403004.1"/>
    </source>
</evidence>
<dbReference type="Gene3D" id="3.30.420.10">
    <property type="entry name" value="Ribonuclease H-like superfamily/Ribonuclease H"/>
    <property type="match status" value="1"/>
</dbReference>
<reference evidence="1 2" key="1">
    <citation type="submission" date="2019-03" db="EMBL/GenBank/DDBJ databases">
        <title>Single cell metagenomics reveals metabolic interactions within the superorganism composed of flagellate Streblomastix strix and complex community of Bacteroidetes bacteria on its surface.</title>
        <authorList>
            <person name="Treitli S.C."/>
            <person name="Kolisko M."/>
            <person name="Husnik F."/>
            <person name="Keeling P."/>
            <person name="Hampl V."/>
        </authorList>
    </citation>
    <scope>NUCLEOTIDE SEQUENCE [LARGE SCALE GENOMIC DNA]</scope>
    <source>
        <strain evidence="1">ST1C</strain>
    </source>
</reference>
<evidence type="ECO:0000313" key="2">
    <source>
        <dbReference type="Proteomes" id="UP000324800"/>
    </source>
</evidence>
<sequence>MVWLTISSEGIFHIERIVGSISSETYSDMITNDALAAFHTSTDLNTVENIWSLIVRRLHTGYESLKNEDEPWAKIQRVVAAITKEEVLSYIRSMENRLLNVVQRQGLYAQ</sequence>
<name>A0A5J4X732_9EUKA</name>
<evidence type="ECO:0008006" key="3">
    <source>
        <dbReference type="Google" id="ProtNLM"/>
    </source>
</evidence>
<dbReference type="EMBL" id="SNRW01000152">
    <property type="protein sequence ID" value="KAA6403004.1"/>
    <property type="molecule type" value="Genomic_DNA"/>
</dbReference>
<dbReference type="GO" id="GO:0003676">
    <property type="term" value="F:nucleic acid binding"/>
    <property type="evidence" value="ECO:0007669"/>
    <property type="project" value="InterPro"/>
</dbReference>
<proteinExistence type="predicted"/>
<dbReference type="Proteomes" id="UP000324800">
    <property type="component" value="Unassembled WGS sequence"/>
</dbReference>
<dbReference type="InterPro" id="IPR036397">
    <property type="entry name" value="RNaseH_sf"/>
</dbReference>
<gene>
    <name evidence="1" type="ORF">EZS28_001465</name>
</gene>